<sequence>MQQQDNPAVQFGVWLVQLRASAGQPSLKALSEETVHVPHPYQVSKSTMGTVFQGLRFPSLDVAVAVAGACARYAGWDAARVVEVQRDCRQRWKQAKAADEVRLLEAASKAVSFVPKDLEFITRYQRSVVPLLDTMELFGVTLSRPDFQYRMSTSYISLTVEERGSGGRVGEGPQRVEDAIGTSTRVLLRGDAGSGKTTLLKWLAVASIRRTLPGAMAAWQGLVPFFLPLRRFTEGDLPGPSKFMTYAGGMIVDQAPPDFVHKVMDSGRALVLIDGVDELHADRRDEVRTWLRQLTGIYHNCHYVITSRQAAVDELWLRHEDFDSFELALMSLGDQNQFIRHWHGTMREAAASEDQQQRLTAHEHALIHCLAQRRELRRLASNPLLCALLCALHWDRAMHLPDDRIKLYEAALEMLLVRRDQHRQIDDGGPPLRTGVREMLLRKLAYWMIRNDRAELSVQELVDLVRGYLKTSVHQPPDAELVARQLLVRTGLLRSPATGRVDFVHRTFQEYLAAEQLLDERDLDFLVSHAHEDQWQEVVVMTSGRARDQERNELIRALLERARAEPRYHLRLTILAVDCVTGASSLDPDVHREARLRAAQLIPPQDLEQATALAGLGEVTLDLMPGPETGLRPDVVNAILHTCRLVGGPSAMRTLARFTPNATLAVERQLRTMWPEFDPTEFARVVLSPLRWEERLQVGATFLAHVGHLAHLKELQVSGPADNYAALGRLAELRYLAIDQPAPSLPHLLMPPSLRTLVVEGAVEHKAFLGLAQGRLEELSFGTAPCPDCQITPWRMLEQWPDEARRGIRTLTAERDVIDTAPSAIADRLPALSWLRIKRAWDARFNHVATFLEILEELPYLVTFELEMSPDHTPSLSQMVSSFPHWRPRRGRPLTEGVTWVFIRANKPIPRRSPPHTGAHTPA</sequence>
<gene>
    <name evidence="2" type="ORF">MQP27_20705</name>
</gene>
<organism evidence="2 3">
    <name type="scientific">Streptomyces cylindrosporus</name>
    <dbReference type="NCBI Taxonomy" id="2927583"/>
    <lineage>
        <taxon>Bacteria</taxon>
        <taxon>Bacillati</taxon>
        <taxon>Actinomycetota</taxon>
        <taxon>Actinomycetes</taxon>
        <taxon>Kitasatosporales</taxon>
        <taxon>Streptomycetaceae</taxon>
        <taxon>Streptomyces</taxon>
    </lineage>
</organism>
<dbReference type="PANTHER" id="PTHR46844:SF1">
    <property type="entry name" value="SLR5058 PROTEIN"/>
    <property type="match status" value="1"/>
</dbReference>
<dbReference type="PROSITE" id="PS50837">
    <property type="entry name" value="NACHT"/>
    <property type="match status" value="1"/>
</dbReference>
<dbReference type="Gene3D" id="3.40.50.300">
    <property type="entry name" value="P-loop containing nucleotide triphosphate hydrolases"/>
    <property type="match status" value="1"/>
</dbReference>
<keyword evidence="3" id="KW-1185">Reference proteome</keyword>
<evidence type="ECO:0000313" key="3">
    <source>
        <dbReference type="Proteomes" id="UP001165269"/>
    </source>
</evidence>
<comment type="caution">
    <text evidence="2">The sequence shown here is derived from an EMBL/GenBank/DDBJ whole genome shotgun (WGS) entry which is preliminary data.</text>
</comment>
<dbReference type="PANTHER" id="PTHR46844">
    <property type="entry name" value="SLR5058 PROTEIN"/>
    <property type="match status" value="1"/>
</dbReference>
<dbReference type="EMBL" id="JALDAY010000006">
    <property type="protein sequence ID" value="MCI3273521.1"/>
    <property type="molecule type" value="Genomic_DNA"/>
</dbReference>
<dbReference type="Proteomes" id="UP001165269">
    <property type="component" value="Unassembled WGS sequence"/>
</dbReference>
<name>A0ABS9YA78_9ACTN</name>
<dbReference type="RefSeq" id="WP_242766778.1">
    <property type="nucleotide sequence ID" value="NZ_JALDAY010000006.1"/>
</dbReference>
<reference evidence="2" key="1">
    <citation type="submission" date="2022-03" db="EMBL/GenBank/DDBJ databases">
        <title>Streptomyces 7R015 and 7R016 isolated from Barleria lupulina in Thailand.</title>
        <authorList>
            <person name="Kanchanasin P."/>
            <person name="Phongsopitanun W."/>
            <person name="Tanasupawat S."/>
        </authorList>
    </citation>
    <scope>NUCLEOTIDE SEQUENCE</scope>
    <source>
        <strain evidence="2">7R015</strain>
    </source>
</reference>
<evidence type="ECO:0000313" key="2">
    <source>
        <dbReference type="EMBL" id="MCI3273521.1"/>
    </source>
</evidence>
<dbReference type="InterPro" id="IPR007111">
    <property type="entry name" value="NACHT_NTPase"/>
</dbReference>
<dbReference type="InterPro" id="IPR027417">
    <property type="entry name" value="P-loop_NTPase"/>
</dbReference>
<accession>A0ABS9YA78</accession>
<dbReference type="Pfam" id="PF05729">
    <property type="entry name" value="NACHT"/>
    <property type="match status" value="1"/>
</dbReference>
<proteinExistence type="predicted"/>
<protein>
    <submittedName>
        <fullName evidence="2">NACHT domain-containing protein</fullName>
    </submittedName>
</protein>
<feature type="domain" description="NACHT" evidence="1">
    <location>
        <begin position="184"/>
        <end position="519"/>
    </location>
</feature>
<evidence type="ECO:0000259" key="1">
    <source>
        <dbReference type="PROSITE" id="PS50837"/>
    </source>
</evidence>
<dbReference type="SUPFAM" id="SSF52540">
    <property type="entry name" value="P-loop containing nucleoside triphosphate hydrolases"/>
    <property type="match status" value="1"/>
</dbReference>